<keyword evidence="1" id="KW-0812">Transmembrane</keyword>
<sequence>MMVLVQAISRRGRFCRLSCSCLFYPHTWFVWVPLSFVSLQLF</sequence>
<organism evidence="2">
    <name type="scientific">Anguilla anguilla</name>
    <name type="common">European freshwater eel</name>
    <name type="synonym">Muraena anguilla</name>
    <dbReference type="NCBI Taxonomy" id="7936"/>
    <lineage>
        <taxon>Eukaryota</taxon>
        <taxon>Metazoa</taxon>
        <taxon>Chordata</taxon>
        <taxon>Craniata</taxon>
        <taxon>Vertebrata</taxon>
        <taxon>Euteleostomi</taxon>
        <taxon>Actinopterygii</taxon>
        <taxon>Neopterygii</taxon>
        <taxon>Teleostei</taxon>
        <taxon>Anguilliformes</taxon>
        <taxon>Anguillidae</taxon>
        <taxon>Anguilla</taxon>
    </lineage>
</organism>
<accession>A0A0E9TI77</accession>
<reference evidence="2" key="2">
    <citation type="journal article" date="2015" name="Fish Shellfish Immunol.">
        <title>Early steps in the European eel (Anguilla anguilla)-Vibrio vulnificus interaction in the gills: Role of the RtxA13 toxin.</title>
        <authorList>
            <person name="Callol A."/>
            <person name="Pajuelo D."/>
            <person name="Ebbesson L."/>
            <person name="Teles M."/>
            <person name="MacKenzie S."/>
            <person name="Amaro C."/>
        </authorList>
    </citation>
    <scope>NUCLEOTIDE SEQUENCE</scope>
</reference>
<evidence type="ECO:0000313" key="2">
    <source>
        <dbReference type="EMBL" id="JAH53177.1"/>
    </source>
</evidence>
<reference evidence="2" key="1">
    <citation type="submission" date="2014-11" db="EMBL/GenBank/DDBJ databases">
        <authorList>
            <person name="Amaro Gonzalez C."/>
        </authorList>
    </citation>
    <scope>NUCLEOTIDE SEQUENCE</scope>
</reference>
<proteinExistence type="predicted"/>
<name>A0A0E9TI77_ANGAN</name>
<feature type="transmembrane region" description="Helical" evidence="1">
    <location>
        <begin position="21"/>
        <end position="41"/>
    </location>
</feature>
<evidence type="ECO:0000256" key="1">
    <source>
        <dbReference type="SAM" id="Phobius"/>
    </source>
</evidence>
<protein>
    <submittedName>
        <fullName evidence="2">Uncharacterized protein</fullName>
    </submittedName>
</protein>
<dbReference type="AlphaFoldDB" id="A0A0E9TI77"/>
<dbReference type="EMBL" id="GBXM01055400">
    <property type="protein sequence ID" value="JAH53177.1"/>
    <property type="molecule type" value="Transcribed_RNA"/>
</dbReference>
<keyword evidence="1" id="KW-1133">Transmembrane helix</keyword>
<keyword evidence="1" id="KW-0472">Membrane</keyword>